<dbReference type="RefSeq" id="WP_188953674.1">
    <property type="nucleotide sequence ID" value="NZ_BMIB01000003.1"/>
</dbReference>
<dbReference type="InterPro" id="IPR022742">
    <property type="entry name" value="Hydrolase_4"/>
</dbReference>
<dbReference type="AlphaFoldDB" id="A0A917MYM1"/>
<feature type="transmembrane region" description="Helical" evidence="1">
    <location>
        <begin position="6"/>
        <end position="26"/>
    </location>
</feature>
<accession>A0A917MYM1</accession>
<keyword evidence="1" id="KW-0472">Membrane</keyword>
<dbReference type="Proteomes" id="UP000627292">
    <property type="component" value="Unassembled WGS sequence"/>
</dbReference>
<reference evidence="3" key="2">
    <citation type="submission" date="2020-09" db="EMBL/GenBank/DDBJ databases">
        <authorList>
            <person name="Sun Q."/>
            <person name="Zhou Y."/>
        </authorList>
    </citation>
    <scope>NUCLEOTIDE SEQUENCE</scope>
    <source>
        <strain evidence="3">CGMCC 1.15290</strain>
    </source>
</reference>
<dbReference type="InterPro" id="IPR029058">
    <property type="entry name" value="AB_hydrolase_fold"/>
</dbReference>
<feature type="domain" description="Serine aminopeptidase S33" evidence="2">
    <location>
        <begin position="72"/>
        <end position="186"/>
    </location>
</feature>
<proteinExistence type="predicted"/>
<protein>
    <submittedName>
        <fullName evidence="3">Alpha/beta hydrolase</fullName>
    </submittedName>
</protein>
<dbReference type="EMBL" id="BMIB01000003">
    <property type="protein sequence ID" value="GGH71170.1"/>
    <property type="molecule type" value="Genomic_DNA"/>
</dbReference>
<evidence type="ECO:0000259" key="2">
    <source>
        <dbReference type="Pfam" id="PF12146"/>
    </source>
</evidence>
<gene>
    <name evidence="3" type="ORF">GCM10011379_30230</name>
</gene>
<dbReference type="SUPFAM" id="SSF53474">
    <property type="entry name" value="alpha/beta-Hydrolases"/>
    <property type="match status" value="1"/>
</dbReference>
<keyword evidence="4" id="KW-1185">Reference proteome</keyword>
<keyword evidence="1" id="KW-0812">Transmembrane</keyword>
<dbReference type="PANTHER" id="PTHR12277:SF81">
    <property type="entry name" value="PROTEIN ABHD13"/>
    <property type="match status" value="1"/>
</dbReference>
<organism evidence="3 4">
    <name type="scientific">Filimonas zeae</name>
    <dbReference type="NCBI Taxonomy" id="1737353"/>
    <lineage>
        <taxon>Bacteria</taxon>
        <taxon>Pseudomonadati</taxon>
        <taxon>Bacteroidota</taxon>
        <taxon>Chitinophagia</taxon>
        <taxon>Chitinophagales</taxon>
        <taxon>Chitinophagaceae</taxon>
        <taxon>Filimonas</taxon>
    </lineage>
</organism>
<sequence length="277" mass="31296">MRKMIVQILVILTALYIAVCVLLYFYQEKLIFFPEQLHKDYRFRFNQPFEEINIATPDGATLNGLLFTTGGPAKGLIFYLHGNAGSLASWGDVAPTYTALGYDVFIADYRGYGKSEGTISSQAQLFQDVQTAYDTLKNRYAEKDITVLGHSIGTGLAAHLAATNQPRQLILLAPYYSLTDMMRHKYPVVPTFILKYKLATCQYLPHCKMPVIIFHGDKDEVIYYGSSVKLKQSFKQQDTLITLYGQGHNGITENPEYQTHIKRILDPFSCQVPQSPL</sequence>
<reference evidence="3" key="1">
    <citation type="journal article" date="2014" name="Int. J. Syst. Evol. Microbiol.">
        <title>Complete genome sequence of Corynebacterium casei LMG S-19264T (=DSM 44701T), isolated from a smear-ripened cheese.</title>
        <authorList>
            <consortium name="US DOE Joint Genome Institute (JGI-PGF)"/>
            <person name="Walter F."/>
            <person name="Albersmeier A."/>
            <person name="Kalinowski J."/>
            <person name="Ruckert C."/>
        </authorList>
    </citation>
    <scope>NUCLEOTIDE SEQUENCE</scope>
    <source>
        <strain evidence="3">CGMCC 1.15290</strain>
    </source>
</reference>
<keyword evidence="3" id="KW-0378">Hydrolase</keyword>
<evidence type="ECO:0000313" key="4">
    <source>
        <dbReference type="Proteomes" id="UP000627292"/>
    </source>
</evidence>
<comment type="caution">
    <text evidence="3">The sequence shown here is derived from an EMBL/GenBank/DDBJ whole genome shotgun (WGS) entry which is preliminary data.</text>
</comment>
<dbReference type="Gene3D" id="3.40.50.1820">
    <property type="entry name" value="alpha/beta hydrolase"/>
    <property type="match status" value="2"/>
</dbReference>
<dbReference type="GO" id="GO:0016787">
    <property type="term" value="F:hydrolase activity"/>
    <property type="evidence" value="ECO:0007669"/>
    <property type="project" value="UniProtKB-KW"/>
</dbReference>
<evidence type="ECO:0000313" key="3">
    <source>
        <dbReference type="EMBL" id="GGH71170.1"/>
    </source>
</evidence>
<evidence type="ECO:0000256" key="1">
    <source>
        <dbReference type="SAM" id="Phobius"/>
    </source>
</evidence>
<keyword evidence="1" id="KW-1133">Transmembrane helix</keyword>
<name>A0A917MYM1_9BACT</name>
<dbReference type="Pfam" id="PF12146">
    <property type="entry name" value="Hydrolase_4"/>
    <property type="match status" value="1"/>
</dbReference>
<dbReference type="PANTHER" id="PTHR12277">
    <property type="entry name" value="ALPHA/BETA HYDROLASE DOMAIN-CONTAINING PROTEIN"/>
    <property type="match status" value="1"/>
</dbReference>